<accession>A0A6J5VG08</accession>
<evidence type="ECO:0000313" key="2">
    <source>
        <dbReference type="Proteomes" id="UP000507222"/>
    </source>
</evidence>
<dbReference type="EMBL" id="CAEKDK010000007">
    <property type="protein sequence ID" value="CAB4286385.1"/>
    <property type="molecule type" value="Genomic_DNA"/>
</dbReference>
<protein>
    <submittedName>
        <fullName evidence="1">Uncharacterized protein</fullName>
    </submittedName>
</protein>
<dbReference type="Proteomes" id="UP000507222">
    <property type="component" value="Unassembled WGS sequence"/>
</dbReference>
<reference evidence="1 2" key="1">
    <citation type="submission" date="2020-05" db="EMBL/GenBank/DDBJ databases">
        <authorList>
            <person name="Campoy J."/>
            <person name="Schneeberger K."/>
            <person name="Spophaly S."/>
        </authorList>
    </citation>
    <scope>NUCLEOTIDE SEQUENCE [LARGE SCALE GENOMIC DNA]</scope>
    <source>
        <strain evidence="1">PruArmRojPasFocal</strain>
    </source>
</reference>
<proteinExistence type="predicted"/>
<organism evidence="1 2">
    <name type="scientific">Prunus armeniaca</name>
    <name type="common">Apricot</name>
    <name type="synonym">Armeniaca vulgaris</name>
    <dbReference type="NCBI Taxonomy" id="36596"/>
    <lineage>
        <taxon>Eukaryota</taxon>
        <taxon>Viridiplantae</taxon>
        <taxon>Streptophyta</taxon>
        <taxon>Embryophyta</taxon>
        <taxon>Tracheophyta</taxon>
        <taxon>Spermatophyta</taxon>
        <taxon>Magnoliopsida</taxon>
        <taxon>eudicotyledons</taxon>
        <taxon>Gunneridae</taxon>
        <taxon>Pentapetalae</taxon>
        <taxon>rosids</taxon>
        <taxon>fabids</taxon>
        <taxon>Rosales</taxon>
        <taxon>Rosaceae</taxon>
        <taxon>Amygdaloideae</taxon>
        <taxon>Amygdaleae</taxon>
        <taxon>Prunus</taxon>
    </lineage>
</organism>
<gene>
    <name evidence="1" type="ORF">CURHAP_LOCUS43571</name>
</gene>
<name>A0A6J5VG08_PRUAR</name>
<dbReference type="AlphaFoldDB" id="A0A6J5VG08"/>
<sequence>MRDGVGVNYGVVAVVNIEFGHETVGKVAAGANNKAMWLQGYGSHRAVCLNCGLGQEALRRRKAHIDNALWWSGACSQGAKRWSDCMGKHSTLGKVKQRHGPVP</sequence>
<evidence type="ECO:0000313" key="1">
    <source>
        <dbReference type="EMBL" id="CAB4286385.1"/>
    </source>
</evidence>